<evidence type="ECO:0000313" key="6">
    <source>
        <dbReference type="Proteomes" id="UP001217417"/>
    </source>
</evidence>
<keyword evidence="1" id="KW-0521">NADP</keyword>
<gene>
    <name evidence="5" type="ORF">POJ06DRAFT_269773</name>
</gene>
<evidence type="ECO:0000256" key="2">
    <source>
        <dbReference type="ARBA" id="ARBA00023002"/>
    </source>
</evidence>
<proteinExistence type="inferred from homology"/>
<keyword evidence="6" id="KW-1185">Reference proteome</keyword>
<keyword evidence="2" id="KW-0560">Oxidoreductase</keyword>
<dbReference type="GO" id="GO:0016491">
    <property type="term" value="F:oxidoreductase activity"/>
    <property type="evidence" value="ECO:0007669"/>
    <property type="project" value="UniProtKB-KW"/>
</dbReference>
<dbReference type="Proteomes" id="UP001217417">
    <property type="component" value="Unassembled WGS sequence"/>
</dbReference>
<accession>A0AAD7QP28</accession>
<evidence type="ECO:0000259" key="4">
    <source>
        <dbReference type="Pfam" id="PF00248"/>
    </source>
</evidence>
<organism evidence="5 6">
    <name type="scientific">Lipomyces tetrasporus</name>
    <dbReference type="NCBI Taxonomy" id="54092"/>
    <lineage>
        <taxon>Eukaryota</taxon>
        <taxon>Fungi</taxon>
        <taxon>Dikarya</taxon>
        <taxon>Ascomycota</taxon>
        <taxon>Saccharomycotina</taxon>
        <taxon>Lipomycetes</taxon>
        <taxon>Lipomycetales</taxon>
        <taxon>Lipomycetaceae</taxon>
        <taxon>Lipomyces</taxon>
    </lineage>
</organism>
<dbReference type="RefSeq" id="XP_056042138.1">
    <property type="nucleotide sequence ID" value="XM_056189393.1"/>
</dbReference>
<comment type="similarity">
    <text evidence="3">Belongs to the aldo/keto reductase family. Aldo/keto reductase 2 subfamily.</text>
</comment>
<evidence type="ECO:0000256" key="1">
    <source>
        <dbReference type="ARBA" id="ARBA00022857"/>
    </source>
</evidence>
<dbReference type="GeneID" id="80884559"/>
<feature type="domain" description="NADP-dependent oxidoreductase" evidence="4">
    <location>
        <begin position="29"/>
        <end position="328"/>
    </location>
</feature>
<reference evidence="5" key="1">
    <citation type="submission" date="2023-03" db="EMBL/GenBank/DDBJ databases">
        <title>Near-Complete genome sequence of Lipomyces tetrasporous NRRL Y-64009, an oleaginous yeast capable of growing on lignocellulosic hydrolysates.</title>
        <authorList>
            <consortium name="Lawrence Berkeley National Laboratory"/>
            <person name="Jagtap S.S."/>
            <person name="Liu J.-J."/>
            <person name="Walukiewicz H.E."/>
            <person name="Pangilinan J."/>
            <person name="Lipzen A."/>
            <person name="Ahrendt S."/>
            <person name="Koriabine M."/>
            <person name="Cobaugh K."/>
            <person name="Salamov A."/>
            <person name="Yoshinaga Y."/>
            <person name="Ng V."/>
            <person name="Daum C."/>
            <person name="Grigoriev I.V."/>
            <person name="Slininger P.J."/>
            <person name="Dien B.S."/>
            <person name="Jin Y.-S."/>
            <person name="Rao C.V."/>
        </authorList>
    </citation>
    <scope>NUCLEOTIDE SEQUENCE</scope>
    <source>
        <strain evidence="5">NRRL Y-64009</strain>
    </source>
</reference>
<dbReference type="PANTHER" id="PTHR43364">
    <property type="entry name" value="NADH-SPECIFIC METHYLGLYOXAL REDUCTASE-RELATED"/>
    <property type="match status" value="1"/>
</dbReference>
<comment type="caution">
    <text evidence="5">The sequence shown here is derived from an EMBL/GenBank/DDBJ whole genome shotgun (WGS) entry which is preliminary data.</text>
</comment>
<dbReference type="InterPro" id="IPR036812">
    <property type="entry name" value="NAD(P)_OxRdtase_dom_sf"/>
</dbReference>
<dbReference type="InterPro" id="IPR050523">
    <property type="entry name" value="AKR_Detox_Biosynth"/>
</dbReference>
<dbReference type="Gene3D" id="3.20.20.100">
    <property type="entry name" value="NADP-dependent oxidoreductase domain"/>
    <property type="match status" value="1"/>
</dbReference>
<dbReference type="PANTHER" id="PTHR43364:SF7">
    <property type="entry name" value="NADP-DEPENDENT OXIDOREDUCTASE DOMAIN-CONTAINING PROTEIN-RELATED"/>
    <property type="match status" value="1"/>
</dbReference>
<dbReference type="AlphaFoldDB" id="A0AAD7QP28"/>
<dbReference type="Pfam" id="PF00248">
    <property type="entry name" value="Aldo_ket_red"/>
    <property type="match status" value="1"/>
</dbReference>
<dbReference type="SUPFAM" id="SSF51430">
    <property type="entry name" value="NAD(P)-linked oxidoreductase"/>
    <property type="match status" value="1"/>
</dbReference>
<evidence type="ECO:0000313" key="5">
    <source>
        <dbReference type="EMBL" id="KAJ8098688.1"/>
    </source>
</evidence>
<dbReference type="EMBL" id="JARPMG010000008">
    <property type="protein sequence ID" value="KAJ8098688.1"/>
    <property type="molecule type" value="Genomic_DNA"/>
</dbReference>
<name>A0AAD7QP28_9ASCO</name>
<evidence type="ECO:0000256" key="3">
    <source>
        <dbReference type="ARBA" id="ARBA00038157"/>
    </source>
</evidence>
<sequence length="378" mass="42280">MSFPPAPKPKSLLGYYRQLSPSASIMVSPLCIGAMNFGTAWKDFMGICDKDAVFEILDYYHEHGGNFIDTASVYQDGQSEQWLGEWMESRNVRDQMVVATKYTSGLHLNFPEGDIQVNFAGNSKKALHTSLETSLKRLRTDHVDILYVHYWDYTTSIPELMRSLDDVVRAGKVLYLGISDTPAWIVSKANEYARQQGLSQFVVYQGKWNALERDFEREIIPMTQAEGMGLAPWSAMGGGKFKTAEQWKQNEGRKFGPASENEIKMSGILEKIGEKKDVPLTSIALAYVLHKAPYTFPIIGGRKIEHLKSNIDALGVELSQEDIDEIEAAFPFDLGFPHSFLSRTPNKHAGPGTGFARKVSAWIDPVEPPKPISASKHK</sequence>
<dbReference type="InterPro" id="IPR023210">
    <property type="entry name" value="NADP_OxRdtase_dom"/>
</dbReference>
<protein>
    <submittedName>
        <fullName evidence="5">NADP-dependent oxidoreductase domain-containing protein</fullName>
    </submittedName>
</protein>